<evidence type="ECO:0000259" key="1">
    <source>
        <dbReference type="Pfam" id="PF08240"/>
    </source>
</evidence>
<dbReference type="CDD" id="cd05188">
    <property type="entry name" value="MDR"/>
    <property type="match status" value="1"/>
</dbReference>
<accession>A0A8J3YUJ5</accession>
<sequence length="357" mass="37475">MTPPTTMTAVLADTGATPAPAGWRYCVSTRVGDRTVRFGLANVPRIRFAADADYNRDHVLVRVETFGLTERDVAVLPDDGRRLAGAARGIGSRFVGEVVAVGAAVRTLRTGDRVVPCAEWPPPPDTGSEGLPTLTASRRYLRLPARALFAVPPEMPDRIAAAVAVTGQAAFAVVRRLALSSGESALVCDAHTAHGSALVSALVADRVRVLALMPFPREIEGVDEVVDSLDREARRYALAAKGLDAVIDPGGTARLAAAIPLLGLGGRYVVCGDAGRASDADWNAVHHSLVRKHVSVVGHHLGTRVDLAAAVNAWQRGDWTPPAEPAFGTADLAGFAGHACSVERPGLGLFDLTDAED</sequence>
<dbReference type="Pfam" id="PF08240">
    <property type="entry name" value="ADH_N"/>
    <property type="match status" value="1"/>
</dbReference>
<dbReference type="InterPro" id="IPR036291">
    <property type="entry name" value="NAD(P)-bd_dom_sf"/>
</dbReference>
<evidence type="ECO:0000313" key="2">
    <source>
        <dbReference type="EMBL" id="GIJ51781.1"/>
    </source>
</evidence>
<reference evidence="2" key="1">
    <citation type="submission" date="2021-01" db="EMBL/GenBank/DDBJ databases">
        <title>Whole genome shotgun sequence of Virgisporangium aliadipatigenens NBRC 105644.</title>
        <authorList>
            <person name="Komaki H."/>
            <person name="Tamura T."/>
        </authorList>
    </citation>
    <scope>NUCLEOTIDE SEQUENCE</scope>
    <source>
        <strain evidence="2">NBRC 105644</strain>
    </source>
</reference>
<organism evidence="2 3">
    <name type="scientific">Virgisporangium aliadipatigenens</name>
    <dbReference type="NCBI Taxonomy" id="741659"/>
    <lineage>
        <taxon>Bacteria</taxon>
        <taxon>Bacillati</taxon>
        <taxon>Actinomycetota</taxon>
        <taxon>Actinomycetes</taxon>
        <taxon>Micromonosporales</taxon>
        <taxon>Micromonosporaceae</taxon>
        <taxon>Virgisporangium</taxon>
    </lineage>
</organism>
<comment type="caution">
    <text evidence="2">The sequence shown here is derived from an EMBL/GenBank/DDBJ whole genome shotgun (WGS) entry which is preliminary data.</text>
</comment>
<dbReference type="Proteomes" id="UP000619260">
    <property type="component" value="Unassembled WGS sequence"/>
</dbReference>
<dbReference type="GO" id="GO:0043957">
    <property type="term" value="F:acryloyl-CoA reductase (NADPH) activity"/>
    <property type="evidence" value="ECO:0007669"/>
    <property type="project" value="TreeGrafter"/>
</dbReference>
<dbReference type="SUPFAM" id="SSF51735">
    <property type="entry name" value="NAD(P)-binding Rossmann-fold domains"/>
    <property type="match status" value="1"/>
</dbReference>
<dbReference type="EMBL" id="BOPF01000054">
    <property type="protein sequence ID" value="GIJ51781.1"/>
    <property type="molecule type" value="Genomic_DNA"/>
</dbReference>
<dbReference type="AlphaFoldDB" id="A0A8J3YUJ5"/>
<evidence type="ECO:0000313" key="3">
    <source>
        <dbReference type="Proteomes" id="UP000619260"/>
    </source>
</evidence>
<dbReference type="InterPro" id="IPR051397">
    <property type="entry name" value="Zn-ADH-like_protein"/>
</dbReference>
<keyword evidence="3" id="KW-1185">Reference proteome</keyword>
<dbReference type="InterPro" id="IPR011032">
    <property type="entry name" value="GroES-like_sf"/>
</dbReference>
<dbReference type="SUPFAM" id="SSF50129">
    <property type="entry name" value="GroES-like"/>
    <property type="match status" value="1"/>
</dbReference>
<feature type="domain" description="Alcohol dehydrogenase-like N-terminal" evidence="1">
    <location>
        <begin position="56"/>
        <end position="120"/>
    </location>
</feature>
<proteinExistence type="predicted"/>
<dbReference type="InterPro" id="IPR013154">
    <property type="entry name" value="ADH-like_N"/>
</dbReference>
<dbReference type="PANTHER" id="PTHR43677">
    <property type="entry name" value="SHORT-CHAIN DEHYDROGENASE/REDUCTASE"/>
    <property type="match status" value="1"/>
</dbReference>
<protein>
    <recommendedName>
        <fullName evidence="1">Alcohol dehydrogenase-like N-terminal domain-containing protein</fullName>
    </recommendedName>
</protein>
<dbReference type="PANTHER" id="PTHR43677:SF1">
    <property type="entry name" value="ACRYLYL-COA REDUCTASE ACUI-RELATED"/>
    <property type="match status" value="1"/>
</dbReference>
<dbReference type="RefSeq" id="WP_203905177.1">
    <property type="nucleotide sequence ID" value="NZ_BOPF01000054.1"/>
</dbReference>
<dbReference type="Gene3D" id="3.90.180.10">
    <property type="entry name" value="Medium-chain alcohol dehydrogenases, catalytic domain"/>
    <property type="match status" value="1"/>
</dbReference>
<gene>
    <name evidence="2" type="ORF">Val02_86670</name>
</gene>
<name>A0A8J3YUJ5_9ACTN</name>